<dbReference type="Gene3D" id="1.20.120.910">
    <property type="entry name" value="DksA, coiled-coil domain"/>
    <property type="match status" value="1"/>
</dbReference>
<dbReference type="PROSITE" id="PS51128">
    <property type="entry name" value="ZF_DKSA_2"/>
    <property type="match status" value="1"/>
</dbReference>
<feature type="zinc finger region" description="dksA C4-type" evidence="4">
    <location>
        <begin position="83"/>
        <end position="107"/>
    </location>
</feature>
<dbReference type="GeneID" id="84652056"/>
<dbReference type="Proteomes" id="UP000606724">
    <property type="component" value="Unassembled WGS sequence"/>
</dbReference>
<accession>A0ABR8RKH8</accession>
<dbReference type="SUPFAM" id="SSF57716">
    <property type="entry name" value="Glucocorticoid receptor-like (DNA-binding domain)"/>
    <property type="match status" value="1"/>
</dbReference>
<keyword evidence="2" id="KW-0863">Zinc-finger</keyword>
<evidence type="ECO:0000259" key="5">
    <source>
        <dbReference type="Pfam" id="PF01258"/>
    </source>
</evidence>
<keyword evidence="3" id="KW-0862">Zinc</keyword>
<dbReference type="Pfam" id="PF01258">
    <property type="entry name" value="zf-dskA_traR"/>
    <property type="match status" value="1"/>
</dbReference>
<evidence type="ECO:0000256" key="3">
    <source>
        <dbReference type="ARBA" id="ARBA00022833"/>
    </source>
</evidence>
<dbReference type="PANTHER" id="PTHR33823">
    <property type="entry name" value="RNA POLYMERASE-BINDING TRANSCRIPTION FACTOR DKSA-RELATED"/>
    <property type="match status" value="1"/>
</dbReference>
<keyword evidence="1" id="KW-0479">Metal-binding</keyword>
<sequence>MSIDIETAKQDLLNLKEEYETRIDKIEDHIQNPQDDLNEHWEDQAISYRQNDMRASLMDEARQSLIYVENALSRIENGTYGECEVCGKQIEAQRLKALPYATLCMEHAE</sequence>
<evidence type="ECO:0000256" key="1">
    <source>
        <dbReference type="ARBA" id="ARBA00022723"/>
    </source>
</evidence>
<dbReference type="RefSeq" id="WP_144297721.1">
    <property type="nucleotide sequence ID" value="NZ_JACSQR010000029.1"/>
</dbReference>
<dbReference type="PANTHER" id="PTHR33823:SF4">
    <property type="entry name" value="GENERAL STRESS PROTEIN 16O"/>
    <property type="match status" value="1"/>
</dbReference>
<comment type="caution">
    <text evidence="6">The sequence shown here is derived from an EMBL/GenBank/DDBJ whole genome shotgun (WGS) entry which is preliminary data.</text>
</comment>
<reference evidence="6 7" key="1">
    <citation type="submission" date="2020-08" db="EMBL/GenBank/DDBJ databases">
        <title>A Genomic Blueprint of the Chicken Gut Microbiome.</title>
        <authorList>
            <person name="Gilroy R."/>
            <person name="Ravi A."/>
            <person name="Getino M."/>
            <person name="Pursley I."/>
            <person name="Horton D.L."/>
            <person name="Alikhan N.-F."/>
            <person name="Baker D."/>
            <person name="Gharbi K."/>
            <person name="Hall N."/>
            <person name="Watson M."/>
            <person name="Adriaenssens E.M."/>
            <person name="Foster-Nyarko E."/>
            <person name="Jarju S."/>
            <person name="Secka A."/>
            <person name="Antonio M."/>
            <person name="Oren A."/>
            <person name="Chaudhuri R."/>
            <person name="La Ragione R.M."/>
            <person name="Hildebrand F."/>
            <person name="Pallen M.J."/>
        </authorList>
    </citation>
    <scope>NUCLEOTIDE SEQUENCE [LARGE SCALE GENOMIC DNA]</scope>
    <source>
        <strain evidence="6 7">Sa4CVA2</strain>
    </source>
</reference>
<evidence type="ECO:0000313" key="6">
    <source>
        <dbReference type="EMBL" id="MBD7948296.1"/>
    </source>
</evidence>
<keyword evidence="7" id="KW-1185">Reference proteome</keyword>
<evidence type="ECO:0000313" key="7">
    <source>
        <dbReference type="Proteomes" id="UP000606724"/>
    </source>
</evidence>
<dbReference type="InterPro" id="IPR037187">
    <property type="entry name" value="DnaK_N"/>
</dbReference>
<organism evidence="6 7">
    <name type="scientific">Psychrobacter communis</name>
    <dbReference type="NCBI Taxonomy" id="2762238"/>
    <lineage>
        <taxon>Bacteria</taxon>
        <taxon>Pseudomonadati</taxon>
        <taxon>Pseudomonadota</taxon>
        <taxon>Gammaproteobacteria</taxon>
        <taxon>Moraxellales</taxon>
        <taxon>Moraxellaceae</taxon>
        <taxon>Psychrobacter</taxon>
    </lineage>
</organism>
<feature type="domain" description="Zinc finger DksA/TraR C4-type" evidence="5">
    <location>
        <begin position="78"/>
        <end position="106"/>
    </location>
</feature>
<evidence type="ECO:0000256" key="2">
    <source>
        <dbReference type="ARBA" id="ARBA00022771"/>
    </source>
</evidence>
<dbReference type="SUPFAM" id="SSF109635">
    <property type="entry name" value="DnaK suppressor protein DksA, alpha-hairpin domain"/>
    <property type="match status" value="1"/>
</dbReference>
<dbReference type="EMBL" id="JACSQR010000029">
    <property type="protein sequence ID" value="MBD7948296.1"/>
    <property type="molecule type" value="Genomic_DNA"/>
</dbReference>
<evidence type="ECO:0000256" key="4">
    <source>
        <dbReference type="PROSITE-ProRule" id="PRU00510"/>
    </source>
</evidence>
<proteinExistence type="predicted"/>
<protein>
    <submittedName>
        <fullName evidence="6">TraR/DksA C4-type zinc finger protein</fullName>
    </submittedName>
</protein>
<gene>
    <name evidence="6" type="ORF">H9653_09760</name>
</gene>
<name>A0ABR8RKH8_9GAMM</name>
<dbReference type="InterPro" id="IPR000962">
    <property type="entry name" value="Znf_DskA_TraR"/>
</dbReference>